<evidence type="ECO:0000256" key="10">
    <source>
        <dbReference type="ARBA" id="ARBA00022989"/>
    </source>
</evidence>
<evidence type="ECO:0000259" key="18">
    <source>
        <dbReference type="Pfam" id="PF22249"/>
    </source>
</evidence>
<dbReference type="CDD" id="cd03875">
    <property type="entry name" value="M28_Fxna_like"/>
    <property type="match status" value="1"/>
</dbReference>
<dbReference type="Pfam" id="PF04389">
    <property type="entry name" value="Peptidase_M28"/>
    <property type="match status" value="1"/>
</dbReference>
<proteinExistence type="inferred from homology"/>
<dbReference type="GO" id="GO:0005789">
    <property type="term" value="C:endoplasmic reticulum membrane"/>
    <property type="evidence" value="ECO:0007669"/>
    <property type="project" value="UniProtKB-SubCell"/>
</dbReference>
<dbReference type="EMBL" id="JAFNEN010000636">
    <property type="protein sequence ID" value="KAG8179332.1"/>
    <property type="molecule type" value="Genomic_DNA"/>
</dbReference>
<keyword evidence="4" id="KW-0645">Protease</keyword>
<dbReference type="GO" id="GO:0006508">
    <property type="term" value="P:proteolysis"/>
    <property type="evidence" value="ECO:0007669"/>
    <property type="project" value="UniProtKB-KW"/>
</dbReference>
<organism evidence="19 20">
    <name type="scientific">Oedothorax gibbosus</name>
    <dbReference type="NCBI Taxonomy" id="931172"/>
    <lineage>
        <taxon>Eukaryota</taxon>
        <taxon>Metazoa</taxon>
        <taxon>Ecdysozoa</taxon>
        <taxon>Arthropoda</taxon>
        <taxon>Chelicerata</taxon>
        <taxon>Arachnida</taxon>
        <taxon>Araneae</taxon>
        <taxon>Araneomorphae</taxon>
        <taxon>Entelegynae</taxon>
        <taxon>Araneoidea</taxon>
        <taxon>Linyphiidae</taxon>
        <taxon>Erigoninae</taxon>
        <taxon>Oedothorax</taxon>
    </lineage>
</organism>
<dbReference type="Gene3D" id="3.40.630.10">
    <property type="entry name" value="Zn peptidases"/>
    <property type="match status" value="1"/>
</dbReference>
<evidence type="ECO:0000256" key="3">
    <source>
        <dbReference type="ARBA" id="ARBA00010918"/>
    </source>
</evidence>
<name>A0AAV6U4V5_9ARAC</name>
<keyword evidence="11" id="KW-0482">Metalloprotease</keyword>
<evidence type="ECO:0000256" key="5">
    <source>
        <dbReference type="ARBA" id="ARBA00022692"/>
    </source>
</evidence>
<feature type="transmembrane region" description="Helical" evidence="15">
    <location>
        <begin position="566"/>
        <end position="590"/>
    </location>
</feature>
<feature type="domain" description="Endoplasmic reticulum metallopeptidase 1/1-A TM" evidence="18">
    <location>
        <begin position="431"/>
        <end position="647"/>
    </location>
</feature>
<evidence type="ECO:0000313" key="20">
    <source>
        <dbReference type="Proteomes" id="UP000827092"/>
    </source>
</evidence>
<dbReference type="InterPro" id="IPR045175">
    <property type="entry name" value="M28_fam"/>
</dbReference>
<feature type="domain" description="Endoplasmic reticulum metallopeptidase 1-like C-terminal" evidence="17">
    <location>
        <begin position="663"/>
        <end position="889"/>
    </location>
</feature>
<accession>A0AAV6U4V5</accession>
<comment type="similarity">
    <text evidence="3">Belongs to the peptidase M28 family.</text>
</comment>
<keyword evidence="9" id="KW-0862">Zinc</keyword>
<keyword evidence="10 15" id="KW-1133">Transmembrane helix</keyword>
<keyword evidence="6" id="KW-0479">Metal-binding</keyword>
<evidence type="ECO:0000256" key="12">
    <source>
        <dbReference type="ARBA" id="ARBA00023136"/>
    </source>
</evidence>
<keyword evidence="13" id="KW-0325">Glycoprotein</keyword>
<keyword evidence="8" id="KW-0256">Endoplasmic reticulum</keyword>
<dbReference type="InterPro" id="IPR007484">
    <property type="entry name" value="Peptidase_M28"/>
</dbReference>
<feature type="transmembrane region" description="Helical" evidence="15">
    <location>
        <begin position="42"/>
        <end position="60"/>
    </location>
</feature>
<evidence type="ECO:0000256" key="13">
    <source>
        <dbReference type="ARBA" id="ARBA00023180"/>
    </source>
</evidence>
<keyword evidence="20" id="KW-1185">Reference proteome</keyword>
<evidence type="ECO:0000256" key="9">
    <source>
        <dbReference type="ARBA" id="ARBA00022833"/>
    </source>
</evidence>
<dbReference type="Proteomes" id="UP000827092">
    <property type="component" value="Unassembled WGS sequence"/>
</dbReference>
<evidence type="ECO:0000256" key="6">
    <source>
        <dbReference type="ARBA" id="ARBA00022723"/>
    </source>
</evidence>
<feature type="transmembrane region" description="Helical" evidence="15">
    <location>
        <begin position="465"/>
        <end position="484"/>
    </location>
</feature>
<feature type="transmembrane region" description="Helical" evidence="15">
    <location>
        <begin position="526"/>
        <end position="545"/>
    </location>
</feature>
<protein>
    <recommendedName>
        <fullName evidence="14">FXNA-like protease</fullName>
    </recommendedName>
</protein>
<sequence>MNNNVRQRTRPALSPGLASNNSIFNDDDFSKKRSPPLIKHQTWFLIFLSYFSIFVLVLYVDVVRFPPPLSVKSLQSSGLPKDLQFSEERARNFVVELSSIGPKPTGSYENEVIAVDYITRQLNYIKSHTKPVNKVDIDLQKTSGCFDLTFKEGMTSCYHDVKNIIARIGPQKATNISIVINCHYDSVPTSPGASDDVVSCAVMLESLIALSQVDEALPNEVLFLFNGAEENILQAAHGFITQHPWAQTAVGFINMEACGAGGKQMLFQADRENTWLLQAFANGAPFPQGSVVAQDIFQNGLIPSDTDYRIFDHFGDIPGLDFAYVKNGYVYHTKFDTPEQITVGAIQQAGLNLLNLIHNALRSPDMRKVEDQSKLHLVFFDFLGLFMVVYRISFATVVNAFIVIVSFMEIVLKSHRSGVPLKKRIFLTGKAFIMIIFSFFGACVFVAFIAILLDFCNSTMSWYRSPYLVAGLYGCSSLAAIITIHSITVKKDESLREKWLKEDVYFDAARFLWLSLLILLELTEINSSFICCGWVLFPTIIRGIFGHVLNLVGTNGSRESHVVTHIIMQLIPMSILFYCVWSMYTVFIPIMGRIGASINPDLLVGLFTTMLVFLSTSYMFSLIQVMAFPRKVIGVLLIIIMTTISLVTLTSLGFPYSGDSEAPAPMRLYVLHTARTFHNKNGSAVAEDSGYWIVPLDYNGPKLLKQFLPEMKDLEPVDCDAELACGMPFYMPVISLLRTSFYMPASKPKIHTSHKFEMVSKVPLSSKAFRLSFVARGPDHITIVMSPRPGVQVTKWSFTDNTPLRSRDWVDRPTYFLYYSYGEYTEPWTFTIDLMVDQNYKKDSPLIDVSFVTHHLHGHGQLTGDFPSLLKRIPDWVVVTPWTCTLDMFVF</sequence>
<dbReference type="Pfam" id="PF22248">
    <property type="entry name" value="ERMP1_C"/>
    <property type="match status" value="1"/>
</dbReference>
<reference evidence="19 20" key="1">
    <citation type="journal article" date="2022" name="Nat. Ecol. Evol.">
        <title>A masculinizing supergene underlies an exaggerated male reproductive morph in a spider.</title>
        <authorList>
            <person name="Hendrickx F."/>
            <person name="De Corte Z."/>
            <person name="Sonet G."/>
            <person name="Van Belleghem S.M."/>
            <person name="Kostlbacher S."/>
            <person name="Vangestel C."/>
        </authorList>
    </citation>
    <scope>NUCLEOTIDE SEQUENCE [LARGE SCALE GENOMIC DNA]</scope>
    <source>
        <strain evidence="19">W744_W776</strain>
    </source>
</reference>
<keyword evidence="12 15" id="KW-0472">Membrane</keyword>
<dbReference type="SUPFAM" id="SSF53187">
    <property type="entry name" value="Zn-dependent exopeptidases"/>
    <property type="match status" value="1"/>
</dbReference>
<dbReference type="Pfam" id="PF22249">
    <property type="entry name" value="ERMP1-TM"/>
    <property type="match status" value="1"/>
</dbReference>
<evidence type="ECO:0000259" key="16">
    <source>
        <dbReference type="Pfam" id="PF04389"/>
    </source>
</evidence>
<dbReference type="InterPro" id="IPR053973">
    <property type="entry name" value="ERMP1-like_C"/>
</dbReference>
<dbReference type="GO" id="GO:0008235">
    <property type="term" value="F:metalloexopeptidase activity"/>
    <property type="evidence" value="ECO:0007669"/>
    <property type="project" value="InterPro"/>
</dbReference>
<comment type="cofactor">
    <cofactor evidence="1">
        <name>Zn(2+)</name>
        <dbReference type="ChEBI" id="CHEBI:29105"/>
    </cofactor>
</comment>
<evidence type="ECO:0000313" key="19">
    <source>
        <dbReference type="EMBL" id="KAG8179332.1"/>
    </source>
</evidence>
<evidence type="ECO:0000256" key="2">
    <source>
        <dbReference type="ARBA" id="ARBA00004477"/>
    </source>
</evidence>
<dbReference type="AlphaFoldDB" id="A0AAV6U4V5"/>
<evidence type="ECO:0000256" key="8">
    <source>
        <dbReference type="ARBA" id="ARBA00022824"/>
    </source>
</evidence>
<feature type="domain" description="Peptidase M28" evidence="16">
    <location>
        <begin position="163"/>
        <end position="356"/>
    </location>
</feature>
<keyword evidence="5 15" id="KW-0812">Transmembrane</keyword>
<dbReference type="PANTHER" id="PTHR12147:SF22">
    <property type="entry name" value="ENDOPLASMIC RETICULUM METALLOPEPTIDASE 1"/>
    <property type="match status" value="1"/>
</dbReference>
<evidence type="ECO:0000256" key="15">
    <source>
        <dbReference type="SAM" id="Phobius"/>
    </source>
</evidence>
<dbReference type="GO" id="GO:0046872">
    <property type="term" value="F:metal ion binding"/>
    <property type="evidence" value="ECO:0007669"/>
    <property type="project" value="UniProtKB-KW"/>
</dbReference>
<keyword evidence="7" id="KW-0378">Hydrolase</keyword>
<evidence type="ECO:0000256" key="14">
    <source>
        <dbReference type="ARBA" id="ARBA00078796"/>
    </source>
</evidence>
<evidence type="ECO:0000259" key="17">
    <source>
        <dbReference type="Pfam" id="PF22248"/>
    </source>
</evidence>
<feature type="transmembrane region" description="Helical" evidence="15">
    <location>
        <begin position="431"/>
        <end position="453"/>
    </location>
</feature>
<comment type="subcellular location">
    <subcellularLocation>
        <location evidence="2">Endoplasmic reticulum membrane</location>
        <topology evidence="2">Multi-pass membrane protein</topology>
    </subcellularLocation>
</comment>
<dbReference type="InterPro" id="IPR053974">
    <property type="entry name" value="ERMP1_1-A_TM"/>
</dbReference>
<dbReference type="FunFam" id="3.40.630.10:FF:000008">
    <property type="entry name" value="Endoplasmic reticulum metallopeptidase 1"/>
    <property type="match status" value="1"/>
</dbReference>
<dbReference type="PANTHER" id="PTHR12147">
    <property type="entry name" value="METALLOPEPTIDASE M28 FAMILY MEMBER"/>
    <property type="match status" value="1"/>
</dbReference>
<gene>
    <name evidence="19" type="ORF">JTE90_011596</name>
</gene>
<evidence type="ECO:0000256" key="7">
    <source>
        <dbReference type="ARBA" id="ARBA00022801"/>
    </source>
</evidence>
<comment type="caution">
    <text evidence="19">The sequence shown here is derived from an EMBL/GenBank/DDBJ whole genome shotgun (WGS) entry which is preliminary data.</text>
</comment>
<feature type="transmembrane region" description="Helical" evidence="15">
    <location>
        <begin position="632"/>
        <end position="656"/>
    </location>
</feature>
<feature type="transmembrane region" description="Helical" evidence="15">
    <location>
        <begin position="602"/>
        <end position="620"/>
    </location>
</feature>
<dbReference type="InterPro" id="IPR048024">
    <property type="entry name" value="Fxna-like_M28_dom"/>
</dbReference>
<feature type="transmembrane region" description="Helical" evidence="15">
    <location>
        <begin position="382"/>
        <end position="410"/>
    </location>
</feature>
<evidence type="ECO:0000256" key="1">
    <source>
        <dbReference type="ARBA" id="ARBA00001947"/>
    </source>
</evidence>
<evidence type="ECO:0000256" key="11">
    <source>
        <dbReference type="ARBA" id="ARBA00023049"/>
    </source>
</evidence>
<evidence type="ECO:0000256" key="4">
    <source>
        <dbReference type="ARBA" id="ARBA00022670"/>
    </source>
</evidence>